<reference evidence="1 3" key="1">
    <citation type="journal article" date="2011" name="Nature">
        <title>The Medicago genome provides insight into the evolution of rhizobial symbioses.</title>
        <authorList>
            <person name="Young N.D."/>
            <person name="Debelle F."/>
            <person name="Oldroyd G.E."/>
            <person name="Geurts R."/>
            <person name="Cannon S.B."/>
            <person name="Udvardi M.K."/>
            <person name="Benedito V.A."/>
            <person name="Mayer K.F."/>
            <person name="Gouzy J."/>
            <person name="Schoof H."/>
            <person name="Van de Peer Y."/>
            <person name="Proost S."/>
            <person name="Cook D.R."/>
            <person name="Meyers B.C."/>
            <person name="Spannagl M."/>
            <person name="Cheung F."/>
            <person name="De Mita S."/>
            <person name="Krishnakumar V."/>
            <person name="Gundlach H."/>
            <person name="Zhou S."/>
            <person name="Mudge J."/>
            <person name="Bharti A.K."/>
            <person name="Murray J.D."/>
            <person name="Naoumkina M.A."/>
            <person name="Rosen B."/>
            <person name="Silverstein K.A."/>
            <person name="Tang H."/>
            <person name="Rombauts S."/>
            <person name="Zhao P.X."/>
            <person name="Zhou P."/>
            <person name="Barbe V."/>
            <person name="Bardou P."/>
            <person name="Bechner M."/>
            <person name="Bellec A."/>
            <person name="Berger A."/>
            <person name="Berges H."/>
            <person name="Bidwell S."/>
            <person name="Bisseling T."/>
            <person name="Choisne N."/>
            <person name="Couloux A."/>
            <person name="Denny R."/>
            <person name="Deshpande S."/>
            <person name="Dai X."/>
            <person name="Doyle J.J."/>
            <person name="Dudez A.M."/>
            <person name="Farmer A.D."/>
            <person name="Fouteau S."/>
            <person name="Franken C."/>
            <person name="Gibelin C."/>
            <person name="Gish J."/>
            <person name="Goldstein S."/>
            <person name="Gonzalez A.J."/>
            <person name="Green P.J."/>
            <person name="Hallab A."/>
            <person name="Hartog M."/>
            <person name="Hua A."/>
            <person name="Humphray S.J."/>
            <person name="Jeong D.H."/>
            <person name="Jing Y."/>
            <person name="Jocker A."/>
            <person name="Kenton S.M."/>
            <person name="Kim D.J."/>
            <person name="Klee K."/>
            <person name="Lai H."/>
            <person name="Lang C."/>
            <person name="Lin S."/>
            <person name="Macmil S.L."/>
            <person name="Magdelenat G."/>
            <person name="Matthews L."/>
            <person name="McCorrison J."/>
            <person name="Monaghan E.L."/>
            <person name="Mun J.H."/>
            <person name="Najar F.Z."/>
            <person name="Nicholson C."/>
            <person name="Noirot C."/>
            <person name="O'Bleness M."/>
            <person name="Paule C.R."/>
            <person name="Poulain J."/>
            <person name="Prion F."/>
            <person name="Qin B."/>
            <person name="Qu C."/>
            <person name="Retzel E.F."/>
            <person name="Riddle C."/>
            <person name="Sallet E."/>
            <person name="Samain S."/>
            <person name="Samson N."/>
            <person name="Sanders I."/>
            <person name="Saurat O."/>
            <person name="Scarpelli C."/>
            <person name="Schiex T."/>
            <person name="Segurens B."/>
            <person name="Severin A.J."/>
            <person name="Sherrier D.J."/>
            <person name="Shi R."/>
            <person name="Sims S."/>
            <person name="Singer S.R."/>
            <person name="Sinharoy S."/>
            <person name="Sterck L."/>
            <person name="Viollet A."/>
            <person name="Wang B.B."/>
            <person name="Wang K."/>
            <person name="Wang M."/>
            <person name="Wang X."/>
            <person name="Warfsmann J."/>
            <person name="Weissenbach J."/>
            <person name="White D.D."/>
            <person name="White J.D."/>
            <person name="Wiley G.B."/>
            <person name="Wincker P."/>
            <person name="Xing Y."/>
            <person name="Yang L."/>
            <person name="Yao Z."/>
            <person name="Ying F."/>
            <person name="Zhai J."/>
            <person name="Zhou L."/>
            <person name="Zuber A."/>
            <person name="Denarie J."/>
            <person name="Dixon R.A."/>
            <person name="May G.D."/>
            <person name="Schwartz D.C."/>
            <person name="Rogers J."/>
            <person name="Quetier F."/>
            <person name="Town C.D."/>
            <person name="Roe B.A."/>
        </authorList>
    </citation>
    <scope>NUCLEOTIDE SEQUENCE [LARGE SCALE GENOMIC DNA]</scope>
    <source>
        <strain evidence="1">A17</strain>
        <strain evidence="2 3">cv. Jemalong A17</strain>
    </source>
</reference>
<evidence type="ECO:0000313" key="2">
    <source>
        <dbReference type="EnsemblPlants" id="AES73063"/>
    </source>
</evidence>
<dbReference type="PaxDb" id="3880-AES73063"/>
<name>G7J3W8_MEDTR</name>
<dbReference type="Proteomes" id="UP000002051">
    <property type="component" value="Chromosome 3"/>
</dbReference>
<keyword evidence="3" id="KW-1185">Reference proteome</keyword>
<evidence type="ECO:0000313" key="1">
    <source>
        <dbReference type="EMBL" id="AES73063.1"/>
    </source>
</evidence>
<reference evidence="1 3" key="2">
    <citation type="journal article" date="2014" name="BMC Genomics">
        <title>An improved genome release (version Mt4.0) for the model legume Medicago truncatula.</title>
        <authorList>
            <person name="Tang H."/>
            <person name="Krishnakumar V."/>
            <person name="Bidwell S."/>
            <person name="Rosen B."/>
            <person name="Chan A."/>
            <person name="Zhou S."/>
            <person name="Gentzbittel L."/>
            <person name="Childs K.L."/>
            <person name="Yandell M."/>
            <person name="Gundlach H."/>
            <person name="Mayer K.F."/>
            <person name="Schwartz D.C."/>
            <person name="Town C.D."/>
        </authorList>
    </citation>
    <scope>GENOME REANNOTATION</scope>
    <source>
        <strain evidence="2 3">cv. Jemalong A17</strain>
    </source>
</reference>
<gene>
    <name evidence="1" type="ordered locus">MTR_3g099250</name>
</gene>
<protein>
    <submittedName>
        <fullName evidence="1 2">Uncharacterized protein</fullName>
    </submittedName>
</protein>
<accession>G7J3W8</accession>
<evidence type="ECO:0000313" key="3">
    <source>
        <dbReference type="Proteomes" id="UP000002051"/>
    </source>
</evidence>
<dbReference type="EMBL" id="CM001219">
    <property type="protein sequence ID" value="AES73063.1"/>
    <property type="molecule type" value="Genomic_DNA"/>
</dbReference>
<dbReference type="EnsemblPlants" id="AES73063">
    <property type="protein sequence ID" value="AES73063"/>
    <property type="gene ID" value="MTR_3g099250"/>
</dbReference>
<sequence>MFNDMRTTMISSRCKEAFANISARSMITMTRQFQLNNRILVKHKGVEVSSVLEFLESKQKLCIAIASIVASPFDSKEKEKGIAN</sequence>
<dbReference type="AlphaFoldDB" id="G7J3W8"/>
<proteinExistence type="predicted"/>
<organism evidence="1 3">
    <name type="scientific">Medicago truncatula</name>
    <name type="common">Barrel medic</name>
    <name type="synonym">Medicago tribuloides</name>
    <dbReference type="NCBI Taxonomy" id="3880"/>
    <lineage>
        <taxon>Eukaryota</taxon>
        <taxon>Viridiplantae</taxon>
        <taxon>Streptophyta</taxon>
        <taxon>Embryophyta</taxon>
        <taxon>Tracheophyta</taxon>
        <taxon>Spermatophyta</taxon>
        <taxon>Magnoliopsida</taxon>
        <taxon>eudicotyledons</taxon>
        <taxon>Gunneridae</taxon>
        <taxon>Pentapetalae</taxon>
        <taxon>rosids</taxon>
        <taxon>fabids</taxon>
        <taxon>Fabales</taxon>
        <taxon>Fabaceae</taxon>
        <taxon>Papilionoideae</taxon>
        <taxon>50 kb inversion clade</taxon>
        <taxon>NPAAA clade</taxon>
        <taxon>Hologalegina</taxon>
        <taxon>IRL clade</taxon>
        <taxon>Trifolieae</taxon>
        <taxon>Medicago</taxon>
    </lineage>
</organism>
<reference evidence="2" key="3">
    <citation type="submission" date="2015-04" db="UniProtKB">
        <authorList>
            <consortium name="EnsemblPlants"/>
        </authorList>
    </citation>
    <scope>IDENTIFICATION</scope>
    <source>
        <strain evidence="2">cv. Jemalong A17</strain>
    </source>
</reference>
<dbReference type="HOGENOM" id="CLU_2530890_0_0_1"/>